<dbReference type="GO" id="GO:0043531">
    <property type="term" value="F:ADP binding"/>
    <property type="evidence" value="ECO:0007669"/>
    <property type="project" value="InterPro"/>
</dbReference>
<dbReference type="InterPro" id="IPR002182">
    <property type="entry name" value="NB-ARC"/>
</dbReference>
<dbReference type="InterPro" id="IPR042197">
    <property type="entry name" value="Apaf_helical"/>
</dbReference>
<dbReference type="EMBL" id="JAMRDG010000002">
    <property type="protein sequence ID" value="KAJ3687525.1"/>
    <property type="molecule type" value="Genomic_DNA"/>
</dbReference>
<dbReference type="Gene3D" id="1.10.8.430">
    <property type="entry name" value="Helical domain of apoptotic protease-activating factors"/>
    <property type="match status" value="1"/>
</dbReference>
<dbReference type="Pfam" id="PF00931">
    <property type="entry name" value="NB-ARC"/>
    <property type="match status" value="1"/>
</dbReference>
<proteinExistence type="predicted"/>
<dbReference type="Proteomes" id="UP001210211">
    <property type="component" value="Unassembled WGS sequence"/>
</dbReference>
<name>A0AAD6EK96_9POAL</name>
<dbReference type="GO" id="GO:0098542">
    <property type="term" value="P:defense response to other organism"/>
    <property type="evidence" value="ECO:0007669"/>
    <property type="project" value="TreeGrafter"/>
</dbReference>
<dbReference type="PANTHER" id="PTHR23155:SF1205">
    <property type="entry name" value="DISEASE RESISTANCE PROTEIN RPM1"/>
    <property type="match status" value="1"/>
</dbReference>
<dbReference type="PANTHER" id="PTHR23155">
    <property type="entry name" value="DISEASE RESISTANCE PROTEIN RP"/>
    <property type="match status" value="1"/>
</dbReference>
<evidence type="ECO:0000259" key="1">
    <source>
        <dbReference type="Pfam" id="PF00931"/>
    </source>
</evidence>
<dbReference type="PRINTS" id="PR00364">
    <property type="entry name" value="DISEASERSIST"/>
</dbReference>
<keyword evidence="3" id="KW-1185">Reference proteome</keyword>
<comment type="caution">
    <text evidence="2">The sequence shown here is derived from an EMBL/GenBank/DDBJ whole genome shotgun (WGS) entry which is preliminary data.</text>
</comment>
<reference evidence="2 3" key="1">
    <citation type="journal article" date="2022" name="Cell">
        <title>Repeat-based holocentromeres influence genome architecture and karyotype evolution.</title>
        <authorList>
            <person name="Hofstatter P.G."/>
            <person name="Thangavel G."/>
            <person name="Lux T."/>
            <person name="Neumann P."/>
            <person name="Vondrak T."/>
            <person name="Novak P."/>
            <person name="Zhang M."/>
            <person name="Costa L."/>
            <person name="Castellani M."/>
            <person name="Scott A."/>
            <person name="Toegelov H."/>
            <person name="Fuchs J."/>
            <person name="Mata-Sucre Y."/>
            <person name="Dias Y."/>
            <person name="Vanzela A.L.L."/>
            <person name="Huettel B."/>
            <person name="Almeida C.C.S."/>
            <person name="Simkova H."/>
            <person name="Souza G."/>
            <person name="Pedrosa-Harand A."/>
            <person name="Macas J."/>
            <person name="Mayer K.F.X."/>
            <person name="Houben A."/>
            <person name="Marques A."/>
        </authorList>
    </citation>
    <scope>NUCLEOTIDE SEQUENCE [LARGE SCALE GENOMIC DNA]</scope>
    <source>
        <strain evidence="2">RhyTen1mFocal</strain>
    </source>
</reference>
<dbReference type="SUPFAM" id="SSF52540">
    <property type="entry name" value="P-loop containing nucleoside triphosphate hydrolases"/>
    <property type="match status" value="1"/>
</dbReference>
<accession>A0AAD6EK96</accession>
<dbReference type="AlphaFoldDB" id="A0AAD6EK96"/>
<dbReference type="InterPro" id="IPR044974">
    <property type="entry name" value="Disease_R_plants"/>
</dbReference>
<evidence type="ECO:0000313" key="3">
    <source>
        <dbReference type="Proteomes" id="UP001210211"/>
    </source>
</evidence>
<feature type="domain" description="NB-ARC" evidence="1">
    <location>
        <begin position="85"/>
        <end position="176"/>
    </location>
</feature>
<evidence type="ECO:0000313" key="2">
    <source>
        <dbReference type="EMBL" id="KAJ3687525.1"/>
    </source>
</evidence>
<protein>
    <recommendedName>
        <fullName evidence="1">NB-ARC domain-containing protein</fullName>
    </recommendedName>
</protein>
<dbReference type="Gene3D" id="3.40.50.300">
    <property type="entry name" value="P-loop containing nucleotide triphosphate hydrolases"/>
    <property type="match status" value="2"/>
</dbReference>
<gene>
    <name evidence="2" type="ORF">LUZ61_016689</name>
</gene>
<dbReference type="InterPro" id="IPR027417">
    <property type="entry name" value="P-loop_NTPase"/>
</dbReference>
<organism evidence="2 3">
    <name type="scientific">Rhynchospora tenuis</name>
    <dbReference type="NCBI Taxonomy" id="198213"/>
    <lineage>
        <taxon>Eukaryota</taxon>
        <taxon>Viridiplantae</taxon>
        <taxon>Streptophyta</taxon>
        <taxon>Embryophyta</taxon>
        <taxon>Tracheophyta</taxon>
        <taxon>Spermatophyta</taxon>
        <taxon>Magnoliopsida</taxon>
        <taxon>Liliopsida</taxon>
        <taxon>Poales</taxon>
        <taxon>Cyperaceae</taxon>
        <taxon>Cyperoideae</taxon>
        <taxon>Rhynchosporeae</taxon>
        <taxon>Rhynchospora</taxon>
    </lineage>
</organism>
<sequence length="285" mass="32258">MHESRVRYDIDHLGTGSGGIRLPIRPPVLPNIDPEIVGFEADQQIVLQKLLDQSTTRRSVASIWGPGGLGKTTLAQKIPVDFDEHSQENEYYLTKLYESLRGKKYLIVLDDVWTTDLWMQIGVALPDELNGSRVLVTTRFLGIARSTNSSCEPHKPQYLNEQLSLELFLKKALPNHDPNQPYDHDLFGIAEKFAKKCGGLPLALVVLGGYLSKRQPKYNDWRKALKTLNWHADGTECIEIIASSYDDLPYALKSCFMYFAAFPEDYEGVFGSKPDKNRNKDRGRV</sequence>